<evidence type="ECO:0000313" key="1">
    <source>
        <dbReference type="EMBL" id="KAK8480748.1"/>
    </source>
</evidence>
<organism evidence="1 2">
    <name type="scientific">Hibiscus sabdariffa</name>
    <name type="common">roselle</name>
    <dbReference type="NCBI Taxonomy" id="183260"/>
    <lineage>
        <taxon>Eukaryota</taxon>
        <taxon>Viridiplantae</taxon>
        <taxon>Streptophyta</taxon>
        <taxon>Embryophyta</taxon>
        <taxon>Tracheophyta</taxon>
        <taxon>Spermatophyta</taxon>
        <taxon>Magnoliopsida</taxon>
        <taxon>eudicotyledons</taxon>
        <taxon>Gunneridae</taxon>
        <taxon>Pentapetalae</taxon>
        <taxon>rosids</taxon>
        <taxon>malvids</taxon>
        <taxon>Malvales</taxon>
        <taxon>Malvaceae</taxon>
        <taxon>Malvoideae</taxon>
        <taxon>Hibiscus</taxon>
    </lineage>
</organism>
<name>A0ABR1ZJL7_9ROSI</name>
<comment type="caution">
    <text evidence="1">The sequence shown here is derived from an EMBL/GenBank/DDBJ whole genome shotgun (WGS) entry which is preliminary data.</text>
</comment>
<accession>A0ABR1ZJL7</accession>
<reference evidence="1 2" key="1">
    <citation type="journal article" date="2024" name="G3 (Bethesda)">
        <title>Genome assembly of Hibiscus sabdariffa L. provides insights into metabolisms of medicinal natural products.</title>
        <authorList>
            <person name="Kim T."/>
        </authorList>
    </citation>
    <scope>NUCLEOTIDE SEQUENCE [LARGE SCALE GENOMIC DNA]</scope>
    <source>
        <strain evidence="1">TK-2024</strain>
        <tissue evidence="1">Old leaves</tissue>
    </source>
</reference>
<dbReference type="EMBL" id="JBBPBN010000994">
    <property type="protein sequence ID" value="KAK8480748.1"/>
    <property type="molecule type" value="Genomic_DNA"/>
</dbReference>
<gene>
    <name evidence="1" type="ORF">V6N11_073199</name>
</gene>
<proteinExistence type="predicted"/>
<evidence type="ECO:0000313" key="2">
    <source>
        <dbReference type="Proteomes" id="UP001396334"/>
    </source>
</evidence>
<sequence>MSATIGHFVEDLVGRQCRPPHVASGLIPSSTFGHILLDFFRSRILVHLCSNGFLHAFYPNDESWEPEFDPYRENKEMAATIASKSSFLRPIIRTAATIRTKIPFSVPNPPLRSNFTLHQTRISPFSLSRLVRRELSTLQPFHSAVASACLVSRLRRNANSCVEGRFANYLSPI</sequence>
<dbReference type="Proteomes" id="UP001396334">
    <property type="component" value="Unassembled WGS sequence"/>
</dbReference>
<protein>
    <submittedName>
        <fullName evidence="1">Uncharacterized protein</fullName>
    </submittedName>
</protein>
<keyword evidence="2" id="KW-1185">Reference proteome</keyword>